<sequence>MTQHCEVAVVGGGPVGMLVAGELALHGVSVVVLETRTEVSEQPKAGTYHARAIQTLARRGILRFPRVDADYRDIVREPFQFAGYPWLTLRTRAIEGPVMIGLAQADLERALGERAGNLGALIRRGHTVTAVRQDSGRVTLSVREGTESYTLTADYAIGCDGPRGIVRESGDFPTVEYPPTLRAMLGMARLPHPEQLRPGWQPTPRGWTLLNLNRFGSSRIITFEFDGPEPDRRRPITEAEFAAAVERITGRPVELRDLEYTSRFSDFTRLVTDYRAGRLFVAGDAAHVHYPLGGQGLNTGLQDAVNLGWKLVSVLRGGANPAMLDSYSTERQPVAARLVENTRVQAMLMNPAPDHDPLRGFVRELLSNPDAHDRLADTVNGESVSYPGAPDDGAWAGEFFPNLTVEVPGAGARTIGDLLTAGRAVLLTAEPAVDRAALAHPLVDVVAVDRLPEGIPPVVLIRPDGYVAWSGDGIRDTGGALPPGFAATLAFWFGTATTADPVGSGGSRGEFAG</sequence>
<comment type="cofactor">
    <cofactor evidence="1">
        <name>FAD</name>
        <dbReference type="ChEBI" id="CHEBI:57692"/>
    </cofactor>
</comment>
<feature type="domain" description="FAD-binding" evidence="4">
    <location>
        <begin position="5"/>
        <end position="342"/>
    </location>
</feature>
<gene>
    <name evidence="5" type="primary">pcpB_5</name>
    <name evidence="5" type="ORF">NCTC1934_06245</name>
</gene>
<evidence type="ECO:0000313" key="5">
    <source>
        <dbReference type="EMBL" id="SUD48901.1"/>
    </source>
</evidence>
<keyword evidence="6" id="KW-1185">Reference proteome</keyword>
<dbReference type="EC" id="1.14.13.50" evidence="5"/>
<dbReference type="InterPro" id="IPR050641">
    <property type="entry name" value="RIFMO-like"/>
</dbReference>
<dbReference type="InterPro" id="IPR002938">
    <property type="entry name" value="FAD-bd"/>
</dbReference>
<dbReference type="PANTHER" id="PTHR43004">
    <property type="entry name" value="TRK SYSTEM POTASSIUM UPTAKE PROTEIN"/>
    <property type="match status" value="1"/>
</dbReference>
<proteinExistence type="predicted"/>
<keyword evidence="5" id="KW-0560">Oxidoreductase</keyword>
<dbReference type="Gene3D" id="3.40.30.120">
    <property type="match status" value="1"/>
</dbReference>
<dbReference type="Gene3D" id="3.50.50.60">
    <property type="entry name" value="FAD/NAD(P)-binding domain"/>
    <property type="match status" value="2"/>
</dbReference>
<keyword evidence="5" id="KW-0503">Monooxygenase</keyword>
<organism evidence="5 6">
    <name type="scientific">Nocardia otitidiscaviarum</name>
    <dbReference type="NCBI Taxonomy" id="1823"/>
    <lineage>
        <taxon>Bacteria</taxon>
        <taxon>Bacillati</taxon>
        <taxon>Actinomycetota</taxon>
        <taxon>Actinomycetes</taxon>
        <taxon>Mycobacteriales</taxon>
        <taxon>Nocardiaceae</taxon>
        <taxon>Nocardia</taxon>
    </lineage>
</organism>
<dbReference type="OrthoDB" id="8670884at2"/>
<dbReference type="PANTHER" id="PTHR43004:SF19">
    <property type="entry name" value="BINDING MONOOXYGENASE, PUTATIVE (JCVI)-RELATED"/>
    <property type="match status" value="1"/>
</dbReference>
<evidence type="ECO:0000259" key="4">
    <source>
        <dbReference type="Pfam" id="PF01494"/>
    </source>
</evidence>
<dbReference type="STRING" id="1406858.GCA_000710895_00817"/>
<dbReference type="EMBL" id="UGRY01000006">
    <property type="protein sequence ID" value="SUD48901.1"/>
    <property type="molecule type" value="Genomic_DNA"/>
</dbReference>
<evidence type="ECO:0000256" key="3">
    <source>
        <dbReference type="ARBA" id="ARBA00022827"/>
    </source>
</evidence>
<evidence type="ECO:0000256" key="2">
    <source>
        <dbReference type="ARBA" id="ARBA00022630"/>
    </source>
</evidence>
<dbReference type="GO" id="GO:0071949">
    <property type="term" value="F:FAD binding"/>
    <property type="evidence" value="ECO:0007669"/>
    <property type="project" value="InterPro"/>
</dbReference>
<protein>
    <submittedName>
        <fullName evidence="5">Pentachlorophenol 4-monooxygenase</fullName>
        <ecNumber evidence="5">1.14.13.50</ecNumber>
    </submittedName>
</protein>
<dbReference type="InterPro" id="IPR036188">
    <property type="entry name" value="FAD/NAD-bd_sf"/>
</dbReference>
<accession>A0A379JL01</accession>
<evidence type="ECO:0000313" key="6">
    <source>
        <dbReference type="Proteomes" id="UP000255467"/>
    </source>
</evidence>
<dbReference type="AlphaFoldDB" id="A0A379JL01"/>
<reference evidence="5 6" key="1">
    <citation type="submission" date="2018-06" db="EMBL/GenBank/DDBJ databases">
        <authorList>
            <consortium name="Pathogen Informatics"/>
            <person name="Doyle S."/>
        </authorList>
    </citation>
    <scope>NUCLEOTIDE SEQUENCE [LARGE SCALE GENOMIC DNA]</scope>
    <source>
        <strain evidence="5 6">NCTC1934</strain>
    </source>
</reference>
<keyword evidence="2" id="KW-0285">Flavoprotein</keyword>
<dbReference type="Pfam" id="PF21274">
    <property type="entry name" value="Rng_hyd_C"/>
    <property type="match status" value="1"/>
</dbReference>
<dbReference type="GO" id="GO:0018677">
    <property type="term" value="F:pentachlorophenol monooxygenase activity"/>
    <property type="evidence" value="ECO:0007669"/>
    <property type="project" value="UniProtKB-EC"/>
</dbReference>
<dbReference type="PRINTS" id="PR00420">
    <property type="entry name" value="RNGMNOXGNASE"/>
</dbReference>
<dbReference type="SUPFAM" id="SSF51905">
    <property type="entry name" value="FAD/NAD(P)-binding domain"/>
    <property type="match status" value="1"/>
</dbReference>
<dbReference type="Proteomes" id="UP000255467">
    <property type="component" value="Unassembled WGS sequence"/>
</dbReference>
<dbReference type="RefSeq" id="WP_051038024.1">
    <property type="nucleotide sequence ID" value="NZ_UGRY01000006.1"/>
</dbReference>
<evidence type="ECO:0000256" key="1">
    <source>
        <dbReference type="ARBA" id="ARBA00001974"/>
    </source>
</evidence>
<dbReference type="Pfam" id="PF01494">
    <property type="entry name" value="FAD_binding_3"/>
    <property type="match status" value="1"/>
</dbReference>
<dbReference type="Gene3D" id="3.30.70.2450">
    <property type="match status" value="1"/>
</dbReference>
<keyword evidence="3" id="KW-0274">FAD</keyword>
<name>A0A379JL01_9NOCA</name>